<dbReference type="VEuPathDB" id="AmoebaDB:EHI_151940"/>
<dbReference type="EMBL" id="BDEQ01000001">
    <property type="protein sequence ID" value="GAT91443.1"/>
    <property type="molecule type" value="Genomic_DNA"/>
</dbReference>
<reference evidence="7 8" key="1">
    <citation type="submission" date="2016-05" db="EMBL/GenBank/DDBJ databases">
        <title>First whole genome sequencing of Entamoeba histolytica HM1:IMSS-clone-6.</title>
        <authorList>
            <person name="Mukherjee Avik.K."/>
            <person name="Izumyama S."/>
            <person name="Nakada-Tsukui K."/>
            <person name="Nozaki T."/>
        </authorList>
    </citation>
    <scope>NUCLEOTIDE SEQUENCE [LARGE SCALE GENOMIC DNA]</scope>
    <source>
        <strain evidence="7 8">HM1:IMSS clone 6</strain>
    </source>
</reference>
<feature type="transmembrane region" description="Helical" evidence="5">
    <location>
        <begin position="297"/>
        <end position="319"/>
    </location>
</feature>
<dbReference type="GO" id="GO:0016020">
    <property type="term" value="C:membrane"/>
    <property type="evidence" value="ECO:0007669"/>
    <property type="project" value="UniProtKB-SubCell"/>
</dbReference>
<feature type="transmembrane region" description="Helical" evidence="5">
    <location>
        <begin position="395"/>
        <end position="416"/>
    </location>
</feature>
<feature type="transmembrane region" description="Helical" evidence="5">
    <location>
        <begin position="470"/>
        <end position="496"/>
    </location>
</feature>
<dbReference type="PANTHER" id="PTHR16189:SF13">
    <property type="entry name" value="AMINO ACID TRANSPORTER TRANSMEMBRANE DOMAIN-CONTAINING PROTEIN"/>
    <property type="match status" value="1"/>
</dbReference>
<dbReference type="Gene3D" id="1.20.1740.10">
    <property type="entry name" value="Amino acid/polyamine transporter I"/>
    <property type="match status" value="1"/>
</dbReference>
<dbReference type="VEuPathDB" id="AmoebaDB:EHI7A_000111"/>
<evidence type="ECO:0000256" key="4">
    <source>
        <dbReference type="ARBA" id="ARBA00023136"/>
    </source>
</evidence>
<keyword evidence="2 5" id="KW-0812">Transmembrane</keyword>
<comment type="caution">
    <text evidence="7">The sequence shown here is derived from an EMBL/GenBank/DDBJ whole genome shotgun (WGS) entry which is preliminary data.</text>
</comment>
<dbReference type="VEuPathDB" id="AmoebaDB:EHI8A_004950"/>
<evidence type="ECO:0000256" key="1">
    <source>
        <dbReference type="ARBA" id="ARBA00004370"/>
    </source>
</evidence>
<dbReference type="PANTHER" id="PTHR16189">
    <property type="entry name" value="TRANSMEMBRANE PROTEIN 104-RELATED"/>
    <property type="match status" value="1"/>
</dbReference>
<feature type="transmembrane region" description="Helical" evidence="5">
    <location>
        <begin position="348"/>
        <end position="374"/>
    </location>
</feature>
<feature type="domain" description="Amino acid transporter transmembrane" evidence="6">
    <location>
        <begin position="44"/>
        <end position="492"/>
    </location>
</feature>
<evidence type="ECO:0000313" key="8">
    <source>
        <dbReference type="Proteomes" id="UP000078387"/>
    </source>
</evidence>
<evidence type="ECO:0000313" key="7">
    <source>
        <dbReference type="EMBL" id="GAT91443.1"/>
    </source>
</evidence>
<evidence type="ECO:0000256" key="2">
    <source>
        <dbReference type="ARBA" id="ARBA00022692"/>
    </source>
</evidence>
<dbReference type="eggNOG" id="KOG3832">
    <property type="taxonomic scope" value="Eukaryota"/>
</dbReference>
<keyword evidence="3 5" id="KW-1133">Transmembrane helix</keyword>
<comment type="subcellular location">
    <subcellularLocation>
        <location evidence="1">Membrane</location>
    </subcellularLocation>
</comment>
<evidence type="ECO:0000256" key="5">
    <source>
        <dbReference type="SAM" id="Phobius"/>
    </source>
</evidence>
<evidence type="ECO:0000256" key="3">
    <source>
        <dbReference type="ARBA" id="ARBA00022989"/>
    </source>
</evidence>
<feature type="transmembrane region" description="Helical" evidence="5">
    <location>
        <begin position="147"/>
        <end position="175"/>
    </location>
</feature>
<dbReference type="InterPro" id="IPR013057">
    <property type="entry name" value="AA_transpt_TM"/>
</dbReference>
<protein>
    <submittedName>
        <fullName evidence="7">Amino acid transporter putative</fullName>
    </submittedName>
</protein>
<gene>
    <name evidence="7" type="ORF">CL6EHI_151940</name>
</gene>
<proteinExistence type="predicted"/>
<feature type="transmembrane region" description="Helical" evidence="5">
    <location>
        <begin position="260"/>
        <end position="285"/>
    </location>
</feature>
<dbReference type="Proteomes" id="UP000078387">
    <property type="component" value="Unassembled WGS sequence"/>
</dbReference>
<name>A0A175JDB0_ENTHI</name>
<organism evidence="7 8">
    <name type="scientific">Entamoeba histolytica</name>
    <dbReference type="NCBI Taxonomy" id="5759"/>
    <lineage>
        <taxon>Eukaryota</taxon>
        <taxon>Amoebozoa</taxon>
        <taxon>Evosea</taxon>
        <taxon>Archamoebae</taxon>
        <taxon>Mastigamoebida</taxon>
        <taxon>Entamoebidae</taxon>
        <taxon>Entamoeba</taxon>
    </lineage>
</organism>
<dbReference type="VEuPathDB" id="AmoebaDB:KM1_000110"/>
<feature type="transmembrane region" description="Helical" evidence="5">
    <location>
        <begin position="428"/>
        <end position="449"/>
    </location>
</feature>
<dbReference type="VEuPathDB" id="AmoebaDB:EHI5A_000110"/>
<evidence type="ECO:0000259" key="6">
    <source>
        <dbReference type="Pfam" id="PF01490"/>
    </source>
</evidence>
<feature type="transmembrane region" description="Helical" evidence="5">
    <location>
        <begin position="195"/>
        <end position="215"/>
    </location>
</feature>
<sequence length="511" mass="56866">MAQGGAIFINTHVVDDYENIGSDSSEVNQEPSLLDVLPFTHLKGISLLSVFSLTMNIMIGTGVFGMPLAYFEAGLVLSLVLLFIFYLLTSCTALYVLEAISRVGTYIKRNDLLTGYKHSKVDVYEAYGYTSLASHTAGKWFKTVINILMIVNCYGILWSFVGTSVSSIGTIWWSFQNEPEHCPVKGHFSLEWECQATYYGSILFYALLVVPLSFLKLSSQTFVQFLMMLYCVIVFALMLITCFVRLGFDGPISEIKIFDFSGFGTVFSHTAFALVCHISIPDIIAPAEKKNKTHIPIITSLFIASLFYGLIGAVCSVTFGETVQTPVTLNWGSYTGIRSGWTEGKTQWYAYIIRYLIVFFPLVNLTSSFPIVAQTVTGNICSMFSEEVMTGKKKYLIRYSALFISILIPFVLGSISSSLETIFDLTGLISFILVFIAPCVFHLLSIRLFQKCSLFSYHPHTPFSSFYSTPFVVLIVFFLSVILFIVSVIVLVFGVVTSYNPEPNSSASLMS</sequence>
<feature type="transmembrane region" description="Helical" evidence="5">
    <location>
        <begin position="76"/>
        <end position="97"/>
    </location>
</feature>
<accession>A0A175JDB0</accession>
<dbReference type="Pfam" id="PF01490">
    <property type="entry name" value="Aa_trans"/>
    <property type="match status" value="1"/>
</dbReference>
<dbReference type="AlphaFoldDB" id="A0A175JDB0"/>
<feature type="transmembrane region" description="Helical" evidence="5">
    <location>
        <begin position="47"/>
        <end position="70"/>
    </location>
</feature>
<feature type="transmembrane region" description="Helical" evidence="5">
    <location>
        <begin position="227"/>
        <end position="248"/>
    </location>
</feature>
<keyword evidence="4 5" id="KW-0472">Membrane</keyword>